<evidence type="ECO:0000256" key="2">
    <source>
        <dbReference type="SAM" id="SignalP"/>
    </source>
</evidence>
<dbReference type="Proteomes" id="UP000199656">
    <property type="component" value="Unassembled WGS sequence"/>
</dbReference>
<feature type="compositionally biased region" description="Low complexity" evidence="1">
    <location>
        <begin position="278"/>
        <end position="291"/>
    </location>
</feature>
<dbReference type="AlphaFoldDB" id="A0A1H3YLC6"/>
<feature type="region of interest" description="Disordered" evidence="1">
    <location>
        <begin position="30"/>
        <end position="59"/>
    </location>
</feature>
<sequence length="335" mass="36587">MKPILYVGLAASLALGACASTYKTAQTPDDVYYSPRQQQRTYASSDGSNGNSRQDENASYVQAADEEGSYVTYQDEDQGDYQRRLNRFGDNANSYSGGYWDGYNAASNLYFNSFYGGGLGWAYSPFNSWYGNSFSLGFGWGSGFYRPWGSFGLGLGYGWGYPYVGSYWPGYYSYYPAYYNPYYGGGWIHGGGYYSSYRSPSYGPVRSGNERIITRSPSGYTRGNTGGNVGGNGYVRPARGSFQPSGSNGGYTPSAAERPRRIFQQSPSERPVVTRPANNYNGSNNSNNTYSRPQRVEYSRPVQQSAPVSRPSYSPSPSPSGGGGGGYSRPVRGGR</sequence>
<reference evidence="4" key="1">
    <citation type="submission" date="2016-10" db="EMBL/GenBank/DDBJ databases">
        <authorList>
            <person name="Varghese N."/>
            <person name="Submissions S."/>
        </authorList>
    </citation>
    <scope>NUCLEOTIDE SEQUENCE [LARGE SCALE GENOMIC DNA]</scope>
    <source>
        <strain evidence="4">DSM 23920</strain>
    </source>
</reference>
<dbReference type="RefSeq" id="WP_089759004.1">
    <property type="nucleotide sequence ID" value="NZ_BKAT01000001.1"/>
</dbReference>
<dbReference type="EMBL" id="FNRL01000003">
    <property type="protein sequence ID" value="SEA12303.1"/>
    <property type="molecule type" value="Genomic_DNA"/>
</dbReference>
<evidence type="ECO:0008006" key="5">
    <source>
        <dbReference type="Google" id="ProtNLM"/>
    </source>
</evidence>
<evidence type="ECO:0000256" key="1">
    <source>
        <dbReference type="SAM" id="MobiDB-lite"/>
    </source>
</evidence>
<keyword evidence="4" id="KW-1185">Reference proteome</keyword>
<dbReference type="PROSITE" id="PS51257">
    <property type="entry name" value="PROKAR_LIPOPROTEIN"/>
    <property type="match status" value="1"/>
</dbReference>
<feature type="compositionally biased region" description="Gly residues" evidence="1">
    <location>
        <begin position="224"/>
        <end position="233"/>
    </location>
</feature>
<name>A0A1H3YLC6_9BACT</name>
<evidence type="ECO:0000313" key="3">
    <source>
        <dbReference type="EMBL" id="SEA12303.1"/>
    </source>
</evidence>
<feature type="compositionally biased region" description="Polar residues" evidence="1">
    <location>
        <begin position="35"/>
        <end position="59"/>
    </location>
</feature>
<keyword evidence="2" id="KW-0732">Signal</keyword>
<gene>
    <name evidence="3" type="ORF">SAMN05660909_00840</name>
</gene>
<evidence type="ECO:0000313" key="4">
    <source>
        <dbReference type="Proteomes" id="UP000199656"/>
    </source>
</evidence>
<dbReference type="STRING" id="408074.SAMN05660909_00840"/>
<proteinExistence type="predicted"/>
<organism evidence="3 4">
    <name type="scientific">Chitinophaga terrae</name>
    <name type="common">ex Kim and Jung 2007</name>
    <dbReference type="NCBI Taxonomy" id="408074"/>
    <lineage>
        <taxon>Bacteria</taxon>
        <taxon>Pseudomonadati</taxon>
        <taxon>Bacteroidota</taxon>
        <taxon>Chitinophagia</taxon>
        <taxon>Chitinophagales</taxon>
        <taxon>Chitinophagaceae</taxon>
        <taxon>Chitinophaga</taxon>
    </lineage>
</organism>
<feature type="region of interest" description="Disordered" evidence="1">
    <location>
        <begin position="208"/>
        <end position="335"/>
    </location>
</feature>
<feature type="chain" id="PRO_5011708106" description="Prolyl-tRNA synthetase" evidence="2">
    <location>
        <begin position="20"/>
        <end position="335"/>
    </location>
</feature>
<accession>A0A1H3YLC6</accession>
<protein>
    <recommendedName>
        <fullName evidence="5">Prolyl-tRNA synthetase</fullName>
    </recommendedName>
</protein>
<dbReference type="OrthoDB" id="681112at2"/>
<feature type="signal peptide" evidence="2">
    <location>
        <begin position="1"/>
        <end position="19"/>
    </location>
</feature>